<keyword evidence="1" id="KW-0812">Transmembrane</keyword>
<evidence type="ECO:0000313" key="6">
    <source>
        <dbReference type="Proteomes" id="UP001642409"/>
    </source>
</evidence>
<protein>
    <submittedName>
        <fullName evidence="3">Hypothetical_protein</fullName>
    </submittedName>
</protein>
<comment type="caution">
    <text evidence="2">The sequence shown here is derived from an EMBL/GenBank/DDBJ whole genome shotgun (WGS) entry which is preliminary data.</text>
</comment>
<accession>A0AA86U040</accession>
<evidence type="ECO:0000313" key="4">
    <source>
        <dbReference type="EMBL" id="CAL5987679.1"/>
    </source>
</evidence>
<dbReference type="EMBL" id="CAXDID020001086">
    <property type="protein sequence ID" value="CAL6116781.1"/>
    <property type="molecule type" value="Genomic_DNA"/>
</dbReference>
<feature type="transmembrane region" description="Helical" evidence="1">
    <location>
        <begin position="50"/>
        <end position="67"/>
    </location>
</feature>
<keyword evidence="6" id="KW-1185">Reference proteome</keyword>
<reference evidence="2" key="1">
    <citation type="submission" date="2023-06" db="EMBL/GenBank/DDBJ databases">
        <authorList>
            <person name="Kurt Z."/>
        </authorList>
    </citation>
    <scope>NUCLEOTIDE SEQUENCE</scope>
</reference>
<proteinExistence type="predicted"/>
<evidence type="ECO:0000313" key="2">
    <source>
        <dbReference type="EMBL" id="CAI9933462.1"/>
    </source>
</evidence>
<feature type="transmembrane region" description="Helical" evidence="1">
    <location>
        <begin position="88"/>
        <end position="109"/>
    </location>
</feature>
<gene>
    <name evidence="3" type="ORF">HINF_LOCUS10010</name>
    <name evidence="4" type="ORF">HINF_LOCUS10013</name>
    <name evidence="2" type="ORF">HINF_LOCUS21107</name>
    <name evidence="5" type="ORF">HINF_LOCUS79191</name>
</gene>
<evidence type="ECO:0000313" key="5">
    <source>
        <dbReference type="EMBL" id="CAL6116781.1"/>
    </source>
</evidence>
<organism evidence="2">
    <name type="scientific">Hexamita inflata</name>
    <dbReference type="NCBI Taxonomy" id="28002"/>
    <lineage>
        <taxon>Eukaryota</taxon>
        <taxon>Metamonada</taxon>
        <taxon>Diplomonadida</taxon>
        <taxon>Hexamitidae</taxon>
        <taxon>Hexamitinae</taxon>
        <taxon>Hexamita</taxon>
    </lineage>
</organism>
<keyword evidence="1" id="KW-1133">Transmembrane helix</keyword>
<name>A0AA86U040_9EUKA</name>
<dbReference type="EMBL" id="CATOUU010000533">
    <property type="protein sequence ID" value="CAI9933462.1"/>
    <property type="molecule type" value="Genomic_DNA"/>
</dbReference>
<dbReference type="AlphaFoldDB" id="A0AA86U040"/>
<reference evidence="3 6" key="2">
    <citation type="submission" date="2024-07" db="EMBL/GenBank/DDBJ databases">
        <authorList>
            <person name="Akdeniz Z."/>
        </authorList>
    </citation>
    <scope>NUCLEOTIDE SEQUENCE [LARGE SCALE GENOMIC DNA]</scope>
</reference>
<evidence type="ECO:0000256" key="1">
    <source>
        <dbReference type="SAM" id="Phobius"/>
    </source>
</evidence>
<evidence type="ECO:0000313" key="3">
    <source>
        <dbReference type="EMBL" id="CAL5987673.1"/>
    </source>
</evidence>
<dbReference type="Proteomes" id="UP001642409">
    <property type="component" value="Unassembled WGS sequence"/>
</dbReference>
<dbReference type="EMBL" id="CAXDID020000021">
    <property type="protein sequence ID" value="CAL5987679.1"/>
    <property type="molecule type" value="Genomic_DNA"/>
</dbReference>
<dbReference type="EMBL" id="CAXDID020000021">
    <property type="protein sequence ID" value="CAL5987673.1"/>
    <property type="molecule type" value="Genomic_DNA"/>
</dbReference>
<sequence>MSSEVRFYCQTINQPEVKSSNDNILFSLAIVSGPPQWYIDRQTSVNAVDSKIILFCVITTLVIFFCIKKSQKQFQEVKKNTVYRIYKYIVYYISFQLIVCKIVEIPLQYETQQ</sequence>
<keyword evidence="1" id="KW-0472">Membrane</keyword>